<name>A0A833J3F2_9HYPH</name>
<evidence type="ECO:0000313" key="2">
    <source>
        <dbReference type="EMBL" id="KAB7783369.1"/>
    </source>
</evidence>
<comment type="caution">
    <text evidence="2">The sequence shown here is derived from an EMBL/GenBank/DDBJ whole genome shotgun (WGS) entry which is preliminary data.</text>
</comment>
<evidence type="ECO:0000313" key="3">
    <source>
        <dbReference type="Proteomes" id="UP000469949"/>
    </source>
</evidence>
<dbReference type="EMBL" id="WEKV01000018">
    <property type="protein sequence ID" value="KAB7783369.1"/>
    <property type="molecule type" value="Genomic_DNA"/>
</dbReference>
<sequence length="71" mass="8094">MTLFDSLRRNAEAIRRIGVEAIDEAKRLGVPSHYVDPVVGEGIVREWPDGTRQRLRRQNGSVSIEPVDPRR</sequence>
<evidence type="ECO:0000256" key="1">
    <source>
        <dbReference type="SAM" id="MobiDB-lite"/>
    </source>
</evidence>
<accession>A0A833J3F2</accession>
<reference evidence="2 3" key="1">
    <citation type="submission" date="2019-10" db="EMBL/GenBank/DDBJ databases">
        <title>Draft Genome Sequence of the Caffeine Degrading Methylotroph Methylorubrum populi PINKEL.</title>
        <authorList>
            <person name="Dawson S.C."/>
            <person name="Zhang X."/>
            <person name="Wright M.E."/>
            <person name="Sharma G."/>
            <person name="Langner J.T."/>
            <person name="Ditty J.L."/>
            <person name="Subuyuj G.A."/>
        </authorList>
    </citation>
    <scope>NUCLEOTIDE SEQUENCE [LARGE SCALE GENOMIC DNA]</scope>
    <source>
        <strain evidence="2 3">Pinkel</strain>
    </source>
</reference>
<protein>
    <submittedName>
        <fullName evidence="2">Uncharacterized protein</fullName>
    </submittedName>
</protein>
<dbReference type="AlphaFoldDB" id="A0A833J3F2"/>
<proteinExistence type="predicted"/>
<dbReference type="RefSeq" id="WP_152278488.1">
    <property type="nucleotide sequence ID" value="NZ_CP136837.1"/>
</dbReference>
<dbReference type="Proteomes" id="UP000469949">
    <property type="component" value="Unassembled WGS sequence"/>
</dbReference>
<organism evidence="2 3">
    <name type="scientific">Methylorubrum populi</name>
    <dbReference type="NCBI Taxonomy" id="223967"/>
    <lineage>
        <taxon>Bacteria</taxon>
        <taxon>Pseudomonadati</taxon>
        <taxon>Pseudomonadota</taxon>
        <taxon>Alphaproteobacteria</taxon>
        <taxon>Hyphomicrobiales</taxon>
        <taxon>Methylobacteriaceae</taxon>
        <taxon>Methylorubrum</taxon>
    </lineage>
</organism>
<gene>
    <name evidence="2" type="ORF">F8B43_4663</name>
</gene>
<feature type="region of interest" description="Disordered" evidence="1">
    <location>
        <begin position="50"/>
        <end position="71"/>
    </location>
</feature>